<evidence type="ECO:0000313" key="10">
    <source>
        <dbReference type="Proteomes" id="UP000674270"/>
    </source>
</evidence>
<dbReference type="RefSeq" id="WP_210848463.1">
    <property type="nucleotide sequence ID" value="NZ_JAGKLY010000003.1"/>
</dbReference>
<evidence type="ECO:0000256" key="7">
    <source>
        <dbReference type="RuleBase" id="RU362064"/>
    </source>
</evidence>
<evidence type="ECO:0000256" key="3">
    <source>
        <dbReference type="ARBA" id="ARBA00022989"/>
    </source>
</evidence>
<dbReference type="EMBL" id="JAGKLY010000003">
    <property type="protein sequence ID" value="MBQ0268744.1"/>
    <property type="molecule type" value="Genomic_DNA"/>
</dbReference>
<dbReference type="GO" id="GO:0044781">
    <property type="term" value="P:bacterial-type flagellum organization"/>
    <property type="evidence" value="ECO:0007669"/>
    <property type="project" value="UniProtKB-UniRule"/>
</dbReference>
<gene>
    <name evidence="9" type="primary">fliO</name>
    <name evidence="9" type="ORF">J7T18_10595</name>
</gene>
<comment type="subcellular location">
    <subcellularLocation>
        <location evidence="7">Cell membrane</location>
    </subcellularLocation>
    <subcellularLocation>
        <location evidence="7">Bacterial flagellum basal body</location>
    </subcellularLocation>
</comment>
<dbReference type="InterPro" id="IPR052205">
    <property type="entry name" value="FliO/MopB"/>
</dbReference>
<evidence type="ECO:0000256" key="6">
    <source>
        <dbReference type="ARBA" id="ARBA00037937"/>
    </source>
</evidence>
<dbReference type="GO" id="GO:0005886">
    <property type="term" value="C:plasma membrane"/>
    <property type="evidence" value="ECO:0007669"/>
    <property type="project" value="UniProtKB-SubCell"/>
</dbReference>
<keyword evidence="9" id="KW-0966">Cell projection</keyword>
<protein>
    <recommendedName>
        <fullName evidence="7">Flagellar protein</fullName>
    </recommendedName>
</protein>
<reference evidence="9" key="1">
    <citation type="submission" date="2021-03" db="EMBL/GenBank/DDBJ databases">
        <authorList>
            <person name="Stanton E."/>
        </authorList>
    </citation>
    <scope>NUCLEOTIDE SEQUENCE</scope>
    <source>
        <strain evidence="9">2020EL-00113</strain>
    </source>
</reference>
<keyword evidence="2 7" id="KW-0812">Transmembrane</keyword>
<dbReference type="NCBIfam" id="TIGR03500">
    <property type="entry name" value="FliO_TIGR"/>
    <property type="match status" value="1"/>
</dbReference>
<feature type="region of interest" description="Disordered" evidence="8">
    <location>
        <begin position="1"/>
        <end position="30"/>
    </location>
</feature>
<evidence type="ECO:0000256" key="4">
    <source>
        <dbReference type="ARBA" id="ARBA00023136"/>
    </source>
</evidence>
<dbReference type="InterPro" id="IPR022781">
    <property type="entry name" value="Flagellar_biosynth_FliO"/>
</dbReference>
<dbReference type="AlphaFoldDB" id="A0A8I2AEB0"/>
<keyword evidence="5 7" id="KW-0975">Bacterial flagellum</keyword>
<proteinExistence type="inferred from homology"/>
<evidence type="ECO:0000256" key="2">
    <source>
        <dbReference type="ARBA" id="ARBA00022692"/>
    </source>
</evidence>
<evidence type="ECO:0000256" key="8">
    <source>
        <dbReference type="SAM" id="MobiDB-lite"/>
    </source>
</evidence>
<dbReference type="GO" id="GO:0009425">
    <property type="term" value="C:bacterial-type flagellum basal body"/>
    <property type="evidence" value="ECO:0007669"/>
    <property type="project" value="UniProtKB-SubCell"/>
</dbReference>
<name>A0A8I2AEB0_9GAMM</name>
<keyword evidence="1 7" id="KW-1003">Cell membrane</keyword>
<sequence>MAISNQAEQAPTSVPFLSTTVSSSEPNAPAIDHNDSLTQISGALGGIILLILAGAWLVKKLGFAPKKMGKEQIVKVKSRCSLGNKERVVVVEVNNECLVLGVTSQNISLLHQYPSEPENTMVLPVEPLTFQSLLKKKQEAAKFAASVTSIHK</sequence>
<evidence type="ECO:0000256" key="1">
    <source>
        <dbReference type="ARBA" id="ARBA00022475"/>
    </source>
</evidence>
<evidence type="ECO:0000313" key="9">
    <source>
        <dbReference type="EMBL" id="MBQ0268744.1"/>
    </source>
</evidence>
<evidence type="ECO:0000256" key="5">
    <source>
        <dbReference type="ARBA" id="ARBA00023143"/>
    </source>
</evidence>
<accession>A0A8I2AEB0</accession>
<feature type="compositionally biased region" description="Polar residues" evidence="8">
    <location>
        <begin position="1"/>
        <end position="26"/>
    </location>
</feature>
<feature type="transmembrane region" description="Helical" evidence="7">
    <location>
        <begin position="40"/>
        <end position="58"/>
    </location>
</feature>
<organism evidence="9 10">
    <name type="scientific">Providencia huaxiensis</name>
    <dbReference type="NCBI Taxonomy" id="2027290"/>
    <lineage>
        <taxon>Bacteria</taxon>
        <taxon>Pseudomonadati</taxon>
        <taxon>Pseudomonadota</taxon>
        <taxon>Gammaproteobacteria</taxon>
        <taxon>Enterobacterales</taxon>
        <taxon>Morganellaceae</taxon>
        <taxon>Providencia</taxon>
    </lineage>
</organism>
<dbReference type="PANTHER" id="PTHR38766">
    <property type="entry name" value="FLAGELLAR PROTEIN FLIO"/>
    <property type="match status" value="1"/>
</dbReference>
<dbReference type="Proteomes" id="UP000674270">
    <property type="component" value="Unassembled WGS sequence"/>
</dbReference>
<keyword evidence="9" id="KW-0969">Cilium</keyword>
<comment type="similarity">
    <text evidence="6 7">Belongs to the FliO/MopB family.</text>
</comment>
<keyword evidence="9" id="KW-0282">Flagellum</keyword>
<keyword evidence="3 7" id="KW-1133">Transmembrane helix</keyword>
<keyword evidence="4 7" id="KW-0472">Membrane</keyword>
<comment type="caution">
    <text evidence="9">The sequence shown here is derived from an EMBL/GenBank/DDBJ whole genome shotgun (WGS) entry which is preliminary data.</text>
</comment>
<dbReference type="Pfam" id="PF04347">
    <property type="entry name" value="FliO"/>
    <property type="match status" value="1"/>
</dbReference>
<dbReference type="PANTHER" id="PTHR38766:SF1">
    <property type="entry name" value="FLAGELLAR PROTEIN FLIO"/>
    <property type="match status" value="1"/>
</dbReference>